<dbReference type="CDD" id="cd04513">
    <property type="entry name" value="Glycosylasparaginase"/>
    <property type="match status" value="1"/>
</dbReference>
<reference evidence="8" key="3">
    <citation type="submission" date="2015-04" db="EMBL/GenBank/DDBJ databases">
        <authorList>
            <consortium name="FlyBase"/>
        </authorList>
    </citation>
    <scope>NUCLEOTIDE SEQUENCE</scope>
    <source>
        <strain evidence="8">W501</strain>
    </source>
</reference>
<dbReference type="Pfam" id="PF01112">
    <property type="entry name" value="Asparaginase_2"/>
    <property type="match status" value="1"/>
</dbReference>
<sequence length="399" mass="43026">MMKVFAGLACILLVAILLCSFIYNSNKSSSGQKTTTPLLPMVINTWAFAEANKEAWRLLNVKKGGIGQTRSAVVGGISVCEKIQCDKSVGYGGNPDERGDTSLDALLMDGGTMEVGAVGDLRHIRSAIKVAQHVLEHTLHTLLVGDGADEFANAMGFQYESLNSEDNIASLKNWTTHNCQPNFWRNVYPDPRTSCGPYKPLVTRDPDAKQSDRIEIGPDNHDTITMAAIDEAGHIHVGTSTNGLRYTLPGRVGDASIPGSAAYADNEVGAAVTTGDGDILMRFLPSLLAVEAMRAGKTPAEAVELVIQRIRKHVDFFEVAVIVVNRLGAYAVRCHGTGMARYNGEFAYMVSSPGQPVRTESVPCSANPEKSPSEGDRQVICNFQMYLKPGVEELRLAPA</sequence>
<evidence type="ECO:0000256" key="2">
    <source>
        <dbReference type="ARBA" id="ARBA00022729"/>
    </source>
</evidence>
<reference evidence="8" key="1">
    <citation type="journal article" date="2013" name="Genome Res.">
        <title>A second-generation assembly of the Drosophila simulans genome provides new insights into patterns of lineage-specific divergence.</title>
        <authorList>
            <person name="Hu T.T."/>
            <person name="Eisen M.B."/>
            <person name="Thornton K.R."/>
            <person name="Andolfatto P."/>
        </authorList>
    </citation>
    <scope>NUCLEOTIDE SEQUENCE [LARGE SCALE GENOMIC DNA]</scope>
    <source>
        <strain evidence="8">W501</strain>
    </source>
</reference>
<dbReference type="InterPro" id="IPR029055">
    <property type="entry name" value="Ntn_hydrolases_N"/>
</dbReference>
<evidence type="ECO:0000256" key="4">
    <source>
        <dbReference type="PIRSR" id="PIRSR600246-1"/>
    </source>
</evidence>
<dbReference type="PANTHER" id="PTHR10188:SF6">
    <property type="entry name" value="N(4)-(BETA-N-ACETYLGLUCOSAMINYL)-L-ASPARAGINASE"/>
    <property type="match status" value="1"/>
</dbReference>
<dbReference type="OrthoDB" id="188713at2759"/>
<comment type="similarity">
    <text evidence="1">Belongs to the Ntn-hydrolase family.</text>
</comment>
<keyword evidence="8" id="KW-0378">Hydrolase</keyword>
<evidence type="ECO:0000256" key="7">
    <source>
        <dbReference type="SAM" id="MobiDB-lite"/>
    </source>
</evidence>
<dbReference type="EMBL" id="CM002911">
    <property type="protein sequence ID" value="KMY95054.1"/>
    <property type="molecule type" value="Genomic_DNA"/>
</dbReference>
<evidence type="ECO:0000313" key="8">
    <source>
        <dbReference type="EMBL" id="KMY95054.1"/>
    </source>
</evidence>
<keyword evidence="2" id="KW-0732">Signal</keyword>
<dbReference type="PANTHER" id="PTHR10188">
    <property type="entry name" value="L-ASPARAGINASE"/>
    <property type="match status" value="1"/>
</dbReference>
<proteinExistence type="inferred from homology"/>
<dbReference type="EC" id="3.-.-.-" evidence="8"/>
<dbReference type="InterPro" id="IPR000246">
    <property type="entry name" value="Peptidase_T2"/>
</dbReference>
<dbReference type="Bgee" id="FBgn0196629">
    <property type="expression patterns" value="Expressed in embryo and 3 other cell types or tissues"/>
</dbReference>
<organism evidence="8">
    <name type="scientific">Drosophila simulans</name>
    <name type="common">Fruit fly</name>
    <dbReference type="NCBI Taxonomy" id="7240"/>
    <lineage>
        <taxon>Eukaryota</taxon>
        <taxon>Metazoa</taxon>
        <taxon>Ecdysozoa</taxon>
        <taxon>Arthropoda</taxon>
        <taxon>Hexapoda</taxon>
        <taxon>Insecta</taxon>
        <taxon>Pterygota</taxon>
        <taxon>Neoptera</taxon>
        <taxon>Endopterygota</taxon>
        <taxon>Diptera</taxon>
        <taxon>Brachycera</taxon>
        <taxon>Muscomorpha</taxon>
        <taxon>Ephydroidea</taxon>
        <taxon>Drosophilidae</taxon>
        <taxon>Drosophila</taxon>
        <taxon>Sophophora</taxon>
    </lineage>
</organism>
<dbReference type="SUPFAM" id="SSF56235">
    <property type="entry name" value="N-terminal nucleophile aminohydrolases (Ntn hydrolases)"/>
    <property type="match status" value="1"/>
</dbReference>
<feature type="binding site" evidence="5">
    <location>
        <begin position="251"/>
        <end position="254"/>
    </location>
    <ligand>
        <name>substrate</name>
    </ligand>
</feature>
<feature type="binding site" evidence="5">
    <location>
        <begin position="274"/>
        <end position="277"/>
    </location>
    <ligand>
        <name>substrate</name>
    </ligand>
</feature>
<gene>
    <name evidence="8" type="primary">Dsim\GD25331</name>
    <name evidence="8" type="ORF">Dsimw501_GD25331</name>
</gene>
<feature type="region of interest" description="Disordered" evidence="7">
    <location>
        <begin position="356"/>
        <end position="375"/>
    </location>
</feature>
<evidence type="ECO:0000256" key="6">
    <source>
        <dbReference type="PIRSR" id="PIRSR600246-3"/>
    </source>
</evidence>
<dbReference type="GO" id="GO:0003948">
    <property type="term" value="F:N4-(beta-N-acetylglucosaminyl)-L-asparaginase activity"/>
    <property type="evidence" value="ECO:0007669"/>
    <property type="project" value="TreeGrafter"/>
</dbReference>
<evidence type="ECO:0000256" key="3">
    <source>
        <dbReference type="ARBA" id="ARBA00023157"/>
    </source>
</evidence>
<keyword evidence="3" id="KW-1015">Disulfide bond</keyword>
<feature type="active site" description="Nucleophile" evidence="4">
    <location>
        <position position="223"/>
    </location>
</feature>
<protein>
    <submittedName>
        <fullName evidence="8">Uncharacterized protein, isoform A</fullName>
        <ecNumber evidence="8">3.-.-.-</ecNumber>
    </submittedName>
</protein>
<dbReference type="Gene3D" id="3.60.20.30">
    <property type="entry name" value="(Glycosyl)asparaginase"/>
    <property type="match status" value="1"/>
</dbReference>
<feature type="site" description="Cleavage; by autolysis" evidence="6">
    <location>
        <begin position="222"/>
        <end position="223"/>
    </location>
</feature>
<dbReference type="FunFam" id="3.60.20.30:FF:000005">
    <property type="entry name" value="N(4)-(Beta-N-acetylglucosaminyl)-L-asparaginase"/>
    <property type="match status" value="1"/>
</dbReference>
<evidence type="ECO:0000256" key="1">
    <source>
        <dbReference type="ARBA" id="ARBA00010872"/>
    </source>
</evidence>
<dbReference type="AlphaFoldDB" id="A0A0J9RHS6"/>
<dbReference type="Proteomes" id="UP000035880">
    <property type="component" value="Chromosome 2R"/>
</dbReference>
<name>A0A0J9RHS6_DROSI</name>
<dbReference type="KEGG" id="dsi:Dsimw501_GD25331"/>
<dbReference type="GO" id="GO:0005764">
    <property type="term" value="C:lysosome"/>
    <property type="evidence" value="ECO:0007669"/>
    <property type="project" value="TreeGrafter"/>
</dbReference>
<accession>A0A0J9RHS6</accession>
<reference evidence="8" key="2">
    <citation type="submission" date="2014-06" db="EMBL/GenBank/DDBJ databases">
        <authorList>
            <person name="Hu T."/>
            <person name="Eisen M.B."/>
            <person name="Thornton K.R."/>
            <person name="Andolfatto P."/>
        </authorList>
    </citation>
    <scope>NUCLEOTIDE SEQUENCE</scope>
    <source>
        <strain evidence="8">W501</strain>
    </source>
</reference>
<evidence type="ECO:0000256" key="5">
    <source>
        <dbReference type="PIRSR" id="PIRSR600246-2"/>
    </source>
</evidence>